<name>A0A1R1PWV8_ZANCU</name>
<comment type="caution">
    <text evidence="2">The sequence shown here is derived from an EMBL/GenBank/DDBJ whole genome shotgun (WGS) entry which is preliminary data.</text>
</comment>
<organism evidence="2 3">
    <name type="scientific">Zancudomyces culisetae</name>
    <name type="common">Gut fungus</name>
    <name type="synonym">Smittium culisetae</name>
    <dbReference type="NCBI Taxonomy" id="1213189"/>
    <lineage>
        <taxon>Eukaryota</taxon>
        <taxon>Fungi</taxon>
        <taxon>Fungi incertae sedis</taxon>
        <taxon>Zoopagomycota</taxon>
        <taxon>Kickxellomycotina</taxon>
        <taxon>Harpellomycetes</taxon>
        <taxon>Harpellales</taxon>
        <taxon>Legeriomycetaceae</taxon>
        <taxon>Zancudomyces</taxon>
    </lineage>
</organism>
<feature type="region of interest" description="Disordered" evidence="1">
    <location>
        <begin position="77"/>
        <end position="105"/>
    </location>
</feature>
<proteinExistence type="predicted"/>
<dbReference type="EMBL" id="LSSK01000089">
    <property type="protein sequence ID" value="OMH85382.1"/>
    <property type="molecule type" value="Genomic_DNA"/>
</dbReference>
<evidence type="ECO:0000313" key="2">
    <source>
        <dbReference type="EMBL" id="OMH85382.1"/>
    </source>
</evidence>
<protein>
    <submittedName>
        <fullName evidence="2">Uncharacterized protein</fullName>
    </submittedName>
</protein>
<dbReference type="Proteomes" id="UP000188320">
    <property type="component" value="Unassembled WGS sequence"/>
</dbReference>
<feature type="compositionally biased region" description="Low complexity" evidence="1">
    <location>
        <begin position="81"/>
        <end position="92"/>
    </location>
</feature>
<evidence type="ECO:0000313" key="3">
    <source>
        <dbReference type="Proteomes" id="UP000188320"/>
    </source>
</evidence>
<keyword evidence="3" id="KW-1185">Reference proteome</keyword>
<evidence type="ECO:0000256" key="1">
    <source>
        <dbReference type="SAM" id="MobiDB-lite"/>
    </source>
</evidence>
<sequence length="300" mass="32359">MTVPTAIRCSPVSLLPRKVQQTDSGIALIHTCTPATIRPAFTCENSGRPLRSYITAGLSPATKTPCFLFAATNPITVNGNSPNDSTRSSTTSTPPPPFTLSSPYTSWPSDIPINKYDVLPNRTTSTERTVTVSPTPRIPASPLVPETTCFRLGSSYTATPGLVHNPTTTHASPTLALHTLILDTSAPSSVRRCRITTFLFSTSRYTNSPFCIDTNPFISTLPHSFIPVPFLITLSDGLDRAPEHVINLCPPPSISLFFTIHISTIGAKFVIVSFTSKYVSPSSPLLLIISRRILTSCESP</sequence>
<gene>
    <name evidence="2" type="ORF">AX774_g1063</name>
</gene>
<accession>A0A1R1PWV8</accession>
<dbReference type="AlphaFoldDB" id="A0A1R1PWV8"/>
<reference evidence="3" key="1">
    <citation type="submission" date="2017-01" db="EMBL/GenBank/DDBJ databases">
        <authorList>
            <person name="Wang Y."/>
            <person name="White M."/>
            <person name="Kvist S."/>
            <person name="Moncalvo J.-M."/>
        </authorList>
    </citation>
    <scope>NUCLEOTIDE SEQUENCE [LARGE SCALE GENOMIC DNA]</scope>
    <source>
        <strain evidence="3">COL-18-3</strain>
    </source>
</reference>